<evidence type="ECO:0000313" key="4">
    <source>
        <dbReference type="Proteomes" id="UP000004095"/>
    </source>
</evidence>
<evidence type="ECO:0000256" key="2">
    <source>
        <dbReference type="SAM" id="SignalP"/>
    </source>
</evidence>
<proteinExistence type="predicted"/>
<feature type="chain" id="PRO_5002642081" evidence="2">
    <location>
        <begin position="21"/>
        <end position="146"/>
    </location>
</feature>
<feature type="signal peptide" evidence="2">
    <location>
        <begin position="1"/>
        <end position="20"/>
    </location>
</feature>
<dbReference type="EMBL" id="AAWS01000019">
    <property type="protein sequence ID" value="EAY27947.1"/>
    <property type="molecule type" value="Genomic_DNA"/>
</dbReference>
<feature type="region of interest" description="Disordered" evidence="1">
    <location>
        <begin position="27"/>
        <end position="55"/>
    </location>
</feature>
<evidence type="ECO:0000313" key="3">
    <source>
        <dbReference type="EMBL" id="EAY27947.1"/>
    </source>
</evidence>
<gene>
    <name evidence="3" type="ORF">M23134_02616</name>
</gene>
<accession>A1ZNQ8</accession>
<reference evidence="3 4" key="1">
    <citation type="submission" date="2007-01" db="EMBL/GenBank/DDBJ databases">
        <authorList>
            <person name="Haygood M."/>
            <person name="Podell S."/>
            <person name="Anderson C."/>
            <person name="Hopkinson B."/>
            <person name="Roe K."/>
            <person name="Barbeau K."/>
            <person name="Gaasterland T."/>
            <person name="Ferriera S."/>
            <person name="Johnson J."/>
            <person name="Kravitz S."/>
            <person name="Beeson K."/>
            <person name="Sutton G."/>
            <person name="Rogers Y.-H."/>
            <person name="Friedman R."/>
            <person name="Frazier M."/>
            <person name="Venter J.C."/>
        </authorList>
    </citation>
    <scope>NUCLEOTIDE SEQUENCE [LARGE SCALE GENOMIC DNA]</scope>
    <source>
        <strain evidence="3 4">ATCC 23134</strain>
    </source>
</reference>
<keyword evidence="3" id="KW-0449">Lipoprotein</keyword>
<dbReference type="RefSeq" id="WP_002698597.1">
    <property type="nucleotide sequence ID" value="NZ_AAWS01000019.1"/>
</dbReference>
<dbReference type="AlphaFoldDB" id="A1ZNQ8"/>
<evidence type="ECO:0000256" key="1">
    <source>
        <dbReference type="SAM" id="MobiDB-lite"/>
    </source>
</evidence>
<name>A1ZNQ8_MICM2</name>
<protein>
    <submittedName>
        <fullName evidence="3">Lipoprotein, putative</fullName>
    </submittedName>
</protein>
<sequence length="146" mass="16166">MKTWKHILVGVAISSLLWLAACQPSGKTEKTIPENQTTHRSEAPPSPKKKVETEAKNEIKKNYKVKLLTMEPSLEAKEVKVSFDMQPNDGVVVAITDVGHVAIHSDTLQTNAQAHTLKLDKLRPGIYLVSVIAPSGQRASKELFWQ</sequence>
<dbReference type="PROSITE" id="PS51257">
    <property type="entry name" value="PROKAR_LIPOPROTEIN"/>
    <property type="match status" value="1"/>
</dbReference>
<keyword evidence="4" id="KW-1185">Reference proteome</keyword>
<organism evidence="3 4">
    <name type="scientific">Microscilla marina ATCC 23134</name>
    <dbReference type="NCBI Taxonomy" id="313606"/>
    <lineage>
        <taxon>Bacteria</taxon>
        <taxon>Pseudomonadati</taxon>
        <taxon>Bacteroidota</taxon>
        <taxon>Cytophagia</taxon>
        <taxon>Cytophagales</taxon>
        <taxon>Microscillaceae</taxon>
        <taxon>Microscilla</taxon>
    </lineage>
</organism>
<feature type="compositionally biased region" description="Basic and acidic residues" evidence="1">
    <location>
        <begin position="27"/>
        <end position="42"/>
    </location>
</feature>
<comment type="caution">
    <text evidence="3">The sequence shown here is derived from an EMBL/GenBank/DDBJ whole genome shotgun (WGS) entry which is preliminary data.</text>
</comment>
<keyword evidence="2" id="KW-0732">Signal</keyword>
<dbReference type="Proteomes" id="UP000004095">
    <property type="component" value="Unassembled WGS sequence"/>
</dbReference>